<accession>A0A5A9YYK1</accession>
<dbReference type="Gene3D" id="3.40.50.150">
    <property type="entry name" value="Vaccinia Virus protein VP39"/>
    <property type="match status" value="1"/>
</dbReference>
<gene>
    <name evidence="1" type="ORF">FLO80_19120</name>
</gene>
<dbReference type="InterPro" id="IPR029063">
    <property type="entry name" value="SAM-dependent_MTases_sf"/>
</dbReference>
<dbReference type="EMBL" id="VINQ01000021">
    <property type="protein sequence ID" value="KAA0909966.1"/>
    <property type="molecule type" value="Genomic_DNA"/>
</dbReference>
<dbReference type="Pfam" id="PF13578">
    <property type="entry name" value="Methyltransf_24"/>
    <property type="match status" value="1"/>
</dbReference>
<reference evidence="1 2" key="1">
    <citation type="submission" date="2019-07" db="EMBL/GenBank/DDBJ databases">
        <title>Aquicoccus porphyridii gen. nov., sp. nov., isolated from a small marine red alga, Porphyridium marinum.</title>
        <authorList>
            <person name="Liu L."/>
        </authorList>
    </citation>
    <scope>NUCLEOTIDE SEQUENCE [LARGE SCALE GENOMIC DNA]</scope>
    <source>
        <strain evidence="1 2">L1 8-17</strain>
    </source>
</reference>
<protein>
    <submittedName>
        <fullName evidence="1">Class I SAM-dependent methyltransferase</fullName>
    </submittedName>
</protein>
<dbReference type="RefSeq" id="WP_111369013.1">
    <property type="nucleotide sequence ID" value="NZ_VINQ01000021.1"/>
</dbReference>
<proteinExistence type="predicted"/>
<comment type="caution">
    <text evidence="1">The sequence shown here is derived from an EMBL/GenBank/DDBJ whole genome shotgun (WGS) entry which is preliminary data.</text>
</comment>
<dbReference type="Proteomes" id="UP000325291">
    <property type="component" value="Unassembled WGS sequence"/>
</dbReference>
<keyword evidence="2" id="KW-1185">Reference proteome</keyword>
<evidence type="ECO:0000313" key="1">
    <source>
        <dbReference type="EMBL" id="KAA0909966.1"/>
    </source>
</evidence>
<keyword evidence="1" id="KW-0808">Transferase</keyword>
<dbReference type="SUPFAM" id="SSF53335">
    <property type="entry name" value="S-adenosyl-L-methionine-dependent methyltransferases"/>
    <property type="match status" value="1"/>
</dbReference>
<dbReference type="AlphaFoldDB" id="A0A5A9YYK1"/>
<name>A0A5A9YYK1_9RHOB</name>
<dbReference type="GO" id="GO:0008168">
    <property type="term" value="F:methyltransferase activity"/>
    <property type="evidence" value="ECO:0007669"/>
    <property type="project" value="UniProtKB-KW"/>
</dbReference>
<evidence type="ECO:0000313" key="2">
    <source>
        <dbReference type="Proteomes" id="UP000325291"/>
    </source>
</evidence>
<dbReference type="GO" id="GO:0032259">
    <property type="term" value="P:methylation"/>
    <property type="evidence" value="ECO:0007669"/>
    <property type="project" value="UniProtKB-KW"/>
</dbReference>
<sequence>MPQKPALLKPSKAQVALWLAARPRFWPDFWRRTKQNIAGRMLPAPMGQGREAATAWAQDIAISEADALSRLGLPIAADMATAHQNLVARAMEIERTSAETLGGGGGINLIFRICEALRATTVVETGVAYGWSSLAILASIGPRSGHLYSVDMPNPMLRDTGLTGAVVPKEMWDSWTLVREPDYTGLRKILRSLSQIDFIHYDSDKSYLGRAASYRALWPRVRSGGVLMSDDITDNTAFRDFAVEVEVPPVVIHSEGSGSAGSRYVGLLKKP</sequence>
<keyword evidence="1" id="KW-0489">Methyltransferase</keyword>
<organism evidence="1 2">
    <name type="scientific">Aquicoccus porphyridii</name>
    <dbReference type="NCBI Taxonomy" id="1852029"/>
    <lineage>
        <taxon>Bacteria</taxon>
        <taxon>Pseudomonadati</taxon>
        <taxon>Pseudomonadota</taxon>
        <taxon>Alphaproteobacteria</taxon>
        <taxon>Rhodobacterales</taxon>
        <taxon>Paracoccaceae</taxon>
        <taxon>Aquicoccus</taxon>
    </lineage>
</organism>